<reference evidence="3 4" key="1">
    <citation type="submission" date="2019-06" db="EMBL/GenBank/DDBJ databases">
        <authorList>
            <person name="Li J."/>
        </authorList>
    </citation>
    <scope>NUCLEOTIDE SEQUENCE [LARGE SCALE GENOMIC DNA]</scope>
    <source>
        <strain evidence="3 4">LMG 28165</strain>
    </source>
</reference>
<dbReference type="OrthoDB" id="9793516at2"/>
<gene>
    <name evidence="3" type="ORF">FHE74_01520</name>
</gene>
<dbReference type="AlphaFoldDB" id="A0A5C4U787"/>
<keyword evidence="4" id="KW-1185">Reference proteome</keyword>
<dbReference type="InterPro" id="IPR002767">
    <property type="entry name" value="Thiamine_BP"/>
</dbReference>
<organism evidence="3 4">
    <name type="scientific">Corynebacterium tapiri</name>
    <dbReference type="NCBI Taxonomy" id="1448266"/>
    <lineage>
        <taxon>Bacteria</taxon>
        <taxon>Bacillati</taxon>
        <taxon>Actinomycetota</taxon>
        <taxon>Actinomycetes</taxon>
        <taxon>Mycobacteriales</taxon>
        <taxon>Corynebacteriaceae</taxon>
        <taxon>Corynebacterium</taxon>
    </lineage>
</organism>
<dbReference type="Gene3D" id="3.30.70.930">
    <property type="match status" value="1"/>
</dbReference>
<sequence length="106" mass="11230">MIVAFSVAPTITETPDAEMAEAVARAVAIVRASGLPNETTAMFTTIEGEWDEVFGVIKEATEAVVAVSPRVSLVVKADIRPGRTGMLTQKVRSLEEALEKQAGDNA</sequence>
<dbReference type="InterPro" id="IPR051614">
    <property type="entry name" value="UPF0045_domain"/>
</dbReference>
<dbReference type="EMBL" id="VDHJ01000002">
    <property type="protein sequence ID" value="TNL99745.1"/>
    <property type="molecule type" value="Genomic_DNA"/>
</dbReference>
<dbReference type="InterPro" id="IPR029756">
    <property type="entry name" value="MTH1187/YkoF-like"/>
</dbReference>
<protein>
    <submittedName>
        <fullName evidence="3">Thiamine-binding protein</fullName>
    </submittedName>
</protein>
<feature type="domain" description="Thiamine-binding protein" evidence="2">
    <location>
        <begin position="3"/>
        <end position="95"/>
    </location>
</feature>
<evidence type="ECO:0000256" key="1">
    <source>
        <dbReference type="ARBA" id="ARBA00010272"/>
    </source>
</evidence>
<dbReference type="RefSeq" id="WP_139464662.1">
    <property type="nucleotide sequence ID" value="NZ_VDHJ01000002.1"/>
</dbReference>
<dbReference type="PANTHER" id="PTHR33777:SF1">
    <property type="entry name" value="UPF0045 PROTEIN ECM15"/>
    <property type="match status" value="1"/>
</dbReference>
<dbReference type="PANTHER" id="PTHR33777">
    <property type="entry name" value="UPF0045 PROTEIN ECM15"/>
    <property type="match status" value="1"/>
</dbReference>
<comment type="similarity">
    <text evidence="1">Belongs to the UPF0045 family.</text>
</comment>
<name>A0A5C4U787_9CORY</name>
<dbReference type="GO" id="GO:0005829">
    <property type="term" value="C:cytosol"/>
    <property type="evidence" value="ECO:0007669"/>
    <property type="project" value="TreeGrafter"/>
</dbReference>
<dbReference type="Proteomes" id="UP000312032">
    <property type="component" value="Unassembled WGS sequence"/>
</dbReference>
<accession>A0A5C4U787</accession>
<evidence type="ECO:0000313" key="4">
    <source>
        <dbReference type="Proteomes" id="UP000312032"/>
    </source>
</evidence>
<dbReference type="Pfam" id="PF01910">
    <property type="entry name" value="Thiamine_BP"/>
    <property type="match status" value="1"/>
</dbReference>
<comment type="caution">
    <text evidence="3">The sequence shown here is derived from an EMBL/GenBank/DDBJ whole genome shotgun (WGS) entry which is preliminary data.</text>
</comment>
<proteinExistence type="inferred from homology"/>
<dbReference type="SUPFAM" id="SSF89957">
    <property type="entry name" value="MTH1187/YkoF-like"/>
    <property type="match status" value="1"/>
</dbReference>
<evidence type="ECO:0000259" key="2">
    <source>
        <dbReference type="Pfam" id="PF01910"/>
    </source>
</evidence>
<evidence type="ECO:0000313" key="3">
    <source>
        <dbReference type="EMBL" id="TNL99745.1"/>
    </source>
</evidence>